<keyword evidence="5" id="KW-0809">Transit peptide</keyword>
<dbReference type="AlphaFoldDB" id="A0A177TF36"/>
<evidence type="ECO:0000256" key="3">
    <source>
        <dbReference type="ARBA" id="ARBA00022692"/>
    </source>
</evidence>
<evidence type="ECO:0000256" key="2">
    <source>
        <dbReference type="ARBA" id="ARBA00009877"/>
    </source>
</evidence>
<comment type="caution">
    <text evidence="13">The sequence shown here is derived from an EMBL/GenBank/DDBJ whole genome shotgun (WGS) entry which is preliminary data.</text>
</comment>
<dbReference type="GO" id="GO:0032977">
    <property type="term" value="F:membrane insertase activity"/>
    <property type="evidence" value="ECO:0007669"/>
    <property type="project" value="InterPro"/>
</dbReference>
<keyword evidence="14" id="KW-1185">Reference proteome</keyword>
<feature type="region of interest" description="Disordered" evidence="10">
    <location>
        <begin position="479"/>
        <end position="503"/>
    </location>
</feature>
<feature type="compositionally biased region" description="Low complexity" evidence="10">
    <location>
        <begin position="529"/>
        <end position="549"/>
    </location>
</feature>
<comment type="subcellular location">
    <subcellularLocation>
        <location evidence="9">Membrane</location>
        <topology evidence="9">Multi-pass membrane protein</topology>
    </subcellularLocation>
    <subcellularLocation>
        <location evidence="1">Mitochondrion inner membrane</location>
        <topology evidence="1">Multi-pass membrane protein</topology>
    </subcellularLocation>
</comment>
<evidence type="ECO:0000256" key="10">
    <source>
        <dbReference type="SAM" id="MobiDB-lite"/>
    </source>
</evidence>
<evidence type="ECO:0000256" key="11">
    <source>
        <dbReference type="SAM" id="Phobius"/>
    </source>
</evidence>
<dbReference type="Pfam" id="PF02096">
    <property type="entry name" value="60KD_IMP"/>
    <property type="match status" value="1"/>
</dbReference>
<reference evidence="13" key="1">
    <citation type="submission" date="2016-04" db="EMBL/GenBank/DDBJ databases">
        <authorList>
            <person name="Nguyen H.D."/>
            <person name="Samba Siva P."/>
            <person name="Cullis J."/>
            <person name="Levesque C.A."/>
            <person name="Hambleton S."/>
        </authorList>
    </citation>
    <scope>NUCLEOTIDE SEQUENCE</scope>
    <source>
        <strain evidence="13">DAOMC 236416</strain>
    </source>
</reference>
<feature type="domain" description="Membrane insertase YidC/Oxa/ALB C-terminal" evidence="12">
    <location>
        <begin position="224"/>
        <end position="420"/>
    </location>
</feature>
<gene>
    <name evidence="13" type="ORF">A4X13_0g794</name>
</gene>
<evidence type="ECO:0000256" key="6">
    <source>
        <dbReference type="ARBA" id="ARBA00022989"/>
    </source>
</evidence>
<feature type="compositionally biased region" description="Polar residues" evidence="10">
    <location>
        <begin position="1"/>
        <end position="19"/>
    </location>
</feature>
<feature type="region of interest" description="Disordered" evidence="10">
    <location>
        <begin position="526"/>
        <end position="579"/>
    </location>
</feature>
<dbReference type="PANTHER" id="PTHR12428:SF66">
    <property type="entry name" value="MITOCHONDRIAL INNER MEMBRANE PROTEIN OXA1L"/>
    <property type="match status" value="1"/>
</dbReference>
<keyword evidence="7" id="KW-0496">Mitochondrion</keyword>
<dbReference type="Proteomes" id="UP000077521">
    <property type="component" value="Unassembled WGS sequence"/>
</dbReference>
<evidence type="ECO:0000256" key="1">
    <source>
        <dbReference type="ARBA" id="ARBA00004448"/>
    </source>
</evidence>
<dbReference type="CDD" id="cd20069">
    <property type="entry name" value="5TM_Oxa1-like"/>
    <property type="match status" value="1"/>
</dbReference>
<feature type="region of interest" description="Disordered" evidence="10">
    <location>
        <begin position="1"/>
        <end position="41"/>
    </location>
</feature>
<keyword evidence="6 11" id="KW-1133">Transmembrane helix</keyword>
<dbReference type="PANTHER" id="PTHR12428">
    <property type="entry name" value="OXA1"/>
    <property type="match status" value="1"/>
</dbReference>
<dbReference type="EMBL" id="LWDF02000027">
    <property type="protein sequence ID" value="KAE8259761.1"/>
    <property type="molecule type" value="Genomic_DNA"/>
</dbReference>
<evidence type="ECO:0000256" key="9">
    <source>
        <dbReference type="RuleBase" id="RU003945"/>
    </source>
</evidence>
<feature type="compositionally biased region" description="Low complexity" evidence="10">
    <location>
        <begin position="494"/>
        <end position="503"/>
    </location>
</feature>
<protein>
    <recommendedName>
        <fullName evidence="12">Membrane insertase YidC/Oxa/ALB C-terminal domain-containing protein</fullName>
    </recommendedName>
</protein>
<feature type="compositionally biased region" description="Low complexity" evidence="10">
    <location>
        <begin position="20"/>
        <end position="41"/>
    </location>
</feature>
<evidence type="ECO:0000256" key="5">
    <source>
        <dbReference type="ARBA" id="ARBA00022946"/>
    </source>
</evidence>
<sequence length="579" mass="61283">MATSSSARTMRTITGGQSMSLLGRTTAASASASSSSSTTLRLPLPSSARYLSSASSGAGARRPVSSSLLLASSRHIVAARHPATLALAAGSTRSLSLWPFSRSQQPQPSQQASEAVNSAEAHVQQTAHDAKESLASTASDAQQTIVNTAADISHKTTEVAHNVQEGVVSSSQAVSQLVSTVASGGELPHTPTFTELGLGTSWWPPTGWLQIFLDYMTSTTGLPWWATIIGTTVTLRFCLAPLLIYVQGNTIRLANIQPKLQNIMNDISHAKATGDMASLQAQSQRAQQLFRENNCHPLRSFLLPLVQMPIFVSFFFALRGMASAGLPSLKDGGLGWFTDLTLADPYYILPVASSALTLLVLETGAETGTNSAMANPQMKVMKNVLRGFLGVATFFILDFPTAVLLYWVTNNSFSLLQLLALRTRFLRTRLNLPERIVQPPAPVTLTAGSGGYRAAPVASKDVGFWQGIKQGMDSVKGMDAQRRANAPTALRRPASAAEEGGSSVAAVARDRALKALYEQGGMGASTANAGVSDSAASSPSTLSGSAGVSPGEVMKGMETEERNARIQHARARRAARRRI</sequence>
<keyword evidence="8 11" id="KW-0472">Membrane</keyword>
<dbReference type="InterPro" id="IPR028055">
    <property type="entry name" value="YidC/Oxa/ALB_C"/>
</dbReference>
<evidence type="ECO:0000256" key="7">
    <source>
        <dbReference type="ARBA" id="ARBA00023128"/>
    </source>
</evidence>
<feature type="region of interest" description="Disordered" evidence="10">
    <location>
        <begin position="99"/>
        <end position="139"/>
    </location>
</feature>
<feature type="transmembrane region" description="Helical" evidence="11">
    <location>
        <begin position="224"/>
        <end position="246"/>
    </location>
</feature>
<name>A0A177TF36_9BASI</name>
<dbReference type="GO" id="GO:0032979">
    <property type="term" value="P:protein insertion into mitochondrial inner membrane from matrix"/>
    <property type="evidence" value="ECO:0007669"/>
    <property type="project" value="TreeGrafter"/>
</dbReference>
<reference evidence="13" key="2">
    <citation type="journal article" date="2019" name="IMA Fungus">
        <title>Genome sequencing and comparison of five Tilletia species to identify candidate genes for the detection of regulated species infecting wheat.</title>
        <authorList>
            <person name="Nguyen H.D.T."/>
            <person name="Sultana T."/>
            <person name="Kesanakurti P."/>
            <person name="Hambleton S."/>
        </authorList>
    </citation>
    <scope>NUCLEOTIDE SEQUENCE</scope>
    <source>
        <strain evidence="13">DAOMC 236416</strain>
    </source>
</reference>
<keyword evidence="4" id="KW-0999">Mitochondrion inner membrane</keyword>
<feature type="transmembrane region" description="Helical" evidence="11">
    <location>
        <begin position="301"/>
        <end position="326"/>
    </location>
</feature>
<evidence type="ECO:0000313" key="14">
    <source>
        <dbReference type="Proteomes" id="UP000077521"/>
    </source>
</evidence>
<evidence type="ECO:0000259" key="12">
    <source>
        <dbReference type="Pfam" id="PF02096"/>
    </source>
</evidence>
<feature type="compositionally biased region" description="Basic residues" evidence="10">
    <location>
        <begin position="565"/>
        <end position="579"/>
    </location>
</feature>
<dbReference type="InterPro" id="IPR001708">
    <property type="entry name" value="YidC/ALB3/OXA1/COX18"/>
</dbReference>
<dbReference type="NCBIfam" id="TIGR03592">
    <property type="entry name" value="yidC_oxa1_cterm"/>
    <property type="match status" value="1"/>
</dbReference>
<proteinExistence type="inferred from homology"/>
<evidence type="ECO:0000256" key="8">
    <source>
        <dbReference type="ARBA" id="ARBA00023136"/>
    </source>
</evidence>
<feature type="compositionally biased region" description="Basic and acidic residues" evidence="10">
    <location>
        <begin position="555"/>
        <end position="564"/>
    </location>
</feature>
<organism evidence="13 14">
    <name type="scientific">Tilletia indica</name>
    <dbReference type="NCBI Taxonomy" id="43049"/>
    <lineage>
        <taxon>Eukaryota</taxon>
        <taxon>Fungi</taxon>
        <taxon>Dikarya</taxon>
        <taxon>Basidiomycota</taxon>
        <taxon>Ustilaginomycotina</taxon>
        <taxon>Exobasidiomycetes</taxon>
        <taxon>Tilletiales</taxon>
        <taxon>Tilletiaceae</taxon>
        <taxon>Tilletia</taxon>
    </lineage>
</organism>
<dbReference type="GO" id="GO:0005743">
    <property type="term" value="C:mitochondrial inner membrane"/>
    <property type="evidence" value="ECO:0007669"/>
    <property type="project" value="UniProtKB-SubCell"/>
</dbReference>
<keyword evidence="3 9" id="KW-0812">Transmembrane</keyword>
<accession>A0A177TF36</accession>
<feature type="transmembrane region" description="Helical" evidence="11">
    <location>
        <begin position="385"/>
        <end position="408"/>
    </location>
</feature>
<comment type="similarity">
    <text evidence="2 9">Belongs to the OXA1/ALB3/YidC family.</text>
</comment>
<feature type="transmembrane region" description="Helical" evidence="11">
    <location>
        <begin position="346"/>
        <end position="365"/>
    </location>
</feature>
<evidence type="ECO:0000313" key="13">
    <source>
        <dbReference type="EMBL" id="KAE8259761.1"/>
    </source>
</evidence>
<evidence type="ECO:0000256" key="4">
    <source>
        <dbReference type="ARBA" id="ARBA00022792"/>
    </source>
</evidence>